<organism evidence="2 3">
    <name type="scientific">Nicoliella lavandulae</name>
    <dbReference type="NCBI Taxonomy" id="3082954"/>
    <lineage>
        <taxon>Bacteria</taxon>
        <taxon>Bacillati</taxon>
        <taxon>Bacillota</taxon>
        <taxon>Bacilli</taxon>
        <taxon>Lactobacillales</taxon>
        <taxon>Lactobacillaceae</taxon>
        <taxon>Nicoliella</taxon>
    </lineage>
</organism>
<feature type="transmembrane region" description="Helical" evidence="1">
    <location>
        <begin position="98"/>
        <end position="118"/>
    </location>
</feature>
<accession>A0ABU8SKA7</accession>
<keyword evidence="1" id="KW-1133">Transmembrane helix</keyword>
<feature type="transmembrane region" description="Helical" evidence="1">
    <location>
        <begin position="33"/>
        <end position="57"/>
    </location>
</feature>
<feature type="transmembrane region" description="Helical" evidence="1">
    <location>
        <begin position="69"/>
        <end position="92"/>
    </location>
</feature>
<evidence type="ECO:0000256" key="1">
    <source>
        <dbReference type="SAM" id="Phobius"/>
    </source>
</evidence>
<keyword evidence="1" id="KW-0812">Transmembrane</keyword>
<feature type="transmembrane region" description="Helical" evidence="1">
    <location>
        <begin position="283"/>
        <end position="302"/>
    </location>
</feature>
<dbReference type="EMBL" id="JAWMWH010000001">
    <property type="protein sequence ID" value="MEJ6400341.1"/>
    <property type="molecule type" value="Genomic_DNA"/>
</dbReference>
<dbReference type="PANTHER" id="PTHR34821:SF2">
    <property type="entry name" value="INNER MEMBRANE PROTEIN YDCZ"/>
    <property type="match status" value="1"/>
</dbReference>
<evidence type="ECO:0000313" key="2">
    <source>
        <dbReference type="EMBL" id="MEJ6400341.1"/>
    </source>
</evidence>
<feature type="transmembrane region" description="Helical" evidence="1">
    <location>
        <begin position="253"/>
        <end position="271"/>
    </location>
</feature>
<evidence type="ECO:0000313" key="3">
    <source>
        <dbReference type="Proteomes" id="UP001370590"/>
    </source>
</evidence>
<dbReference type="PANTHER" id="PTHR34821">
    <property type="entry name" value="INNER MEMBRANE PROTEIN YDCZ"/>
    <property type="match status" value="1"/>
</dbReference>
<feature type="transmembrane region" description="Helical" evidence="1">
    <location>
        <begin position="228"/>
        <end position="247"/>
    </location>
</feature>
<sequence>MILILGIIGGIILPIQTSINTNLKDNTKGTPFMASLGSFIVGTLSLLLALLVTKTPILVPASVITTQPWWIWLGGLLGIIGLTANVVIFPYLGAVQTVIMPILGQIFMSMLIDALGLFGTPIHSLTLTRFLGIGLLIVGILMVILQKNIKQDQSGISKLPWQIIGIIAGMFQATQTPINGHLGLVLHSAVHAAFISFLIGVIGLFIIVAFTDHGYAKFKNAFGKGHPWWIWLGGFLGALYVLFNAILSPVIGAGATVVLVILGNLFGSVLVDKYGLLGAPKKPITVAKYIGLVLMVMGVTLIKLF</sequence>
<reference evidence="2 3" key="1">
    <citation type="submission" date="2023-10" db="EMBL/GenBank/DDBJ databases">
        <title>Nicoliella lavandulae sp. nov. isolated from Lavandula angustifolia flowers.</title>
        <authorList>
            <person name="Alcantara C."/>
            <person name="Zuniga M."/>
            <person name="Landete J.M."/>
            <person name="Monedero V."/>
        </authorList>
    </citation>
    <scope>NUCLEOTIDE SEQUENCE [LARGE SCALE GENOMIC DNA]</scope>
    <source>
        <strain evidence="2 3">Es01</strain>
    </source>
</reference>
<proteinExistence type="predicted"/>
<protein>
    <submittedName>
        <fullName evidence="2">DMT family transporter</fullName>
    </submittedName>
</protein>
<feature type="transmembrane region" description="Helical" evidence="1">
    <location>
        <begin position="192"/>
        <end position="216"/>
    </location>
</feature>
<name>A0ABU8SKA7_9LACO</name>
<keyword evidence="1" id="KW-0472">Membrane</keyword>
<dbReference type="Proteomes" id="UP001370590">
    <property type="component" value="Unassembled WGS sequence"/>
</dbReference>
<keyword evidence="3" id="KW-1185">Reference proteome</keyword>
<comment type="caution">
    <text evidence="2">The sequence shown here is derived from an EMBL/GenBank/DDBJ whole genome shotgun (WGS) entry which is preliminary data.</text>
</comment>
<dbReference type="InterPro" id="IPR006750">
    <property type="entry name" value="YdcZ"/>
</dbReference>
<feature type="transmembrane region" description="Helical" evidence="1">
    <location>
        <begin position="130"/>
        <end position="149"/>
    </location>
</feature>
<dbReference type="Pfam" id="PF04657">
    <property type="entry name" value="DMT_YdcZ"/>
    <property type="match status" value="2"/>
</dbReference>
<gene>
    <name evidence="2" type="ORF">R4146_04035</name>
</gene>